<dbReference type="PANTHER" id="PTHR11575:SF24">
    <property type="entry name" value="5'-NUCLEOTIDASE"/>
    <property type="match status" value="1"/>
</dbReference>
<protein>
    <submittedName>
        <fullName evidence="5">5'-nucleotidase</fullName>
        <ecNumber evidence="5">3.1.3.5</ecNumber>
    </submittedName>
</protein>
<keyword evidence="2" id="KW-0547">Nucleotide-binding</keyword>
<accession>A0A7W0CUC6</accession>
<keyword evidence="6" id="KW-1185">Reference proteome</keyword>
<dbReference type="InterPro" id="IPR006179">
    <property type="entry name" value="5_nucleotidase/apyrase"/>
</dbReference>
<dbReference type="Pfam" id="PF02872">
    <property type="entry name" value="5_nucleotid_C"/>
    <property type="match status" value="1"/>
</dbReference>
<dbReference type="GO" id="GO:0009166">
    <property type="term" value="P:nucleotide catabolic process"/>
    <property type="evidence" value="ECO:0007669"/>
    <property type="project" value="InterPro"/>
</dbReference>
<organism evidence="5 6">
    <name type="scientific">Nonomuraea soli</name>
    <dbReference type="NCBI Taxonomy" id="1032476"/>
    <lineage>
        <taxon>Bacteria</taxon>
        <taxon>Bacillati</taxon>
        <taxon>Actinomycetota</taxon>
        <taxon>Actinomycetes</taxon>
        <taxon>Streptosporangiales</taxon>
        <taxon>Streptosporangiaceae</taxon>
        <taxon>Nonomuraea</taxon>
    </lineage>
</organism>
<name>A0A7W0CUC6_9ACTN</name>
<dbReference type="GO" id="GO:0000166">
    <property type="term" value="F:nucleotide binding"/>
    <property type="evidence" value="ECO:0007669"/>
    <property type="project" value="UniProtKB-KW"/>
</dbReference>
<dbReference type="Gene3D" id="3.90.780.10">
    <property type="entry name" value="5'-Nucleotidase, C-terminal domain"/>
    <property type="match status" value="1"/>
</dbReference>
<feature type="domain" description="5'-Nucleotidase C-terminal" evidence="4">
    <location>
        <begin position="391"/>
        <end position="556"/>
    </location>
</feature>
<comment type="similarity">
    <text evidence="2">Belongs to the 5'-nucleotidase family.</text>
</comment>
<dbReference type="InterPro" id="IPR008334">
    <property type="entry name" value="5'-Nucleotdase_C"/>
</dbReference>
<dbReference type="RefSeq" id="WP_181616206.1">
    <property type="nucleotide sequence ID" value="NZ_BAABAM010000013.1"/>
</dbReference>
<reference evidence="5 6" key="1">
    <citation type="submission" date="2020-07" db="EMBL/GenBank/DDBJ databases">
        <title>Genomic Encyclopedia of Type Strains, Phase IV (KMG-IV): sequencing the most valuable type-strain genomes for metagenomic binning, comparative biology and taxonomic classification.</title>
        <authorList>
            <person name="Goeker M."/>
        </authorList>
    </citation>
    <scope>NUCLEOTIDE SEQUENCE [LARGE SCALE GENOMIC DNA]</scope>
    <source>
        <strain evidence="5 6">DSM 45533</strain>
    </source>
</reference>
<comment type="caution">
    <text evidence="5">The sequence shown here is derived from an EMBL/GenBank/DDBJ whole genome shotgun (WGS) entry which is preliminary data.</text>
</comment>
<proteinExistence type="inferred from homology"/>
<dbReference type="InterPro" id="IPR036907">
    <property type="entry name" value="5'-Nucleotdase_C_sf"/>
</dbReference>
<dbReference type="InterPro" id="IPR004843">
    <property type="entry name" value="Calcineurin-like_PHP"/>
</dbReference>
<evidence type="ECO:0000259" key="4">
    <source>
        <dbReference type="Pfam" id="PF02872"/>
    </source>
</evidence>
<evidence type="ECO:0000313" key="5">
    <source>
        <dbReference type="EMBL" id="MBA2897511.1"/>
    </source>
</evidence>
<evidence type="ECO:0000313" key="6">
    <source>
        <dbReference type="Proteomes" id="UP000530928"/>
    </source>
</evidence>
<dbReference type="EMBL" id="JACDUR010000011">
    <property type="protein sequence ID" value="MBA2897511.1"/>
    <property type="molecule type" value="Genomic_DNA"/>
</dbReference>
<feature type="domain" description="Calcineurin-like phosphoesterase" evidence="3">
    <location>
        <begin position="40"/>
        <end position="290"/>
    </location>
</feature>
<dbReference type="InterPro" id="IPR029052">
    <property type="entry name" value="Metallo-depent_PP-like"/>
</dbReference>
<evidence type="ECO:0000259" key="3">
    <source>
        <dbReference type="Pfam" id="PF00149"/>
    </source>
</evidence>
<feature type="signal peptide" evidence="2">
    <location>
        <begin position="1"/>
        <end position="29"/>
    </location>
</feature>
<sequence>MTSRTLLRLAVAGAVAAGGFALASIPAEAAKPPKKDGSVRLLTINDFHGNLETPTGSSGRILDENGVFVQGTGGAASLATAVKQHWAPHKTSVVASGDLIGASPLISAAYHDEPTVQILGQIGLDVSGVGNHEYDEGIAELKRIQEGGCHPVDGCAPAPGGPWEGADFKYLAANVVDERGRYPIAPFTIKVVNGVKIGYIGLVTKTTPTIVTAEGIRGLTFQDEVEAGNRASKWLTKLGIKVQVALVHEGDAVAVASPDACPSKVGTAGEVIAKGLDAAVDVVVMGHSHQAYICETADPKGQRRVYTQGSSFGRVLTQIDFTVNPRTKDVDRASVAADNHVVATPAAYITNSGGTVNNGPYTGRLYAPDAAIAQLVADWKTAVAPVSNKQVGTITASIGRAPAASGEFPLGTLIADSQLAATKAEGGAQIAFMNPGGVRTDLSFTQSGTEGDGVVTYGEAFAVQPFNNLTQVITLTGAELKTVLEQQFAGGPNNQVAAGRILQPSSNFTYSYSTSAAWGSKVSDMKIDGVAVTDTQTIKVAVNNFLVGGGDAFAQLAGRTDKSLWSGPLDIDAFVAYLGANSPVAPPAPTHITVLP</sequence>
<dbReference type="Gene3D" id="3.60.21.10">
    <property type="match status" value="1"/>
</dbReference>
<dbReference type="AlphaFoldDB" id="A0A7W0CUC6"/>
<dbReference type="PANTHER" id="PTHR11575">
    <property type="entry name" value="5'-NUCLEOTIDASE-RELATED"/>
    <property type="match status" value="1"/>
</dbReference>
<dbReference type="GO" id="GO:0008768">
    <property type="term" value="F:UDP-sugar diphosphatase activity"/>
    <property type="evidence" value="ECO:0007669"/>
    <property type="project" value="TreeGrafter"/>
</dbReference>
<dbReference type="Proteomes" id="UP000530928">
    <property type="component" value="Unassembled WGS sequence"/>
</dbReference>
<evidence type="ECO:0000256" key="2">
    <source>
        <dbReference type="RuleBase" id="RU362119"/>
    </source>
</evidence>
<keyword evidence="1 2" id="KW-0732">Signal</keyword>
<dbReference type="GO" id="GO:0008253">
    <property type="term" value="F:5'-nucleotidase activity"/>
    <property type="evidence" value="ECO:0007669"/>
    <property type="project" value="UniProtKB-EC"/>
</dbReference>
<gene>
    <name evidence="5" type="ORF">HNR30_008909</name>
</gene>
<dbReference type="Pfam" id="PF00149">
    <property type="entry name" value="Metallophos"/>
    <property type="match status" value="1"/>
</dbReference>
<dbReference type="SUPFAM" id="SSF56300">
    <property type="entry name" value="Metallo-dependent phosphatases"/>
    <property type="match status" value="1"/>
</dbReference>
<keyword evidence="2 5" id="KW-0378">Hydrolase</keyword>
<feature type="chain" id="PRO_5031601649" evidence="2">
    <location>
        <begin position="30"/>
        <end position="596"/>
    </location>
</feature>
<dbReference type="SUPFAM" id="SSF55816">
    <property type="entry name" value="5'-nucleotidase (syn. UDP-sugar hydrolase), C-terminal domain"/>
    <property type="match status" value="1"/>
</dbReference>
<dbReference type="GO" id="GO:0030288">
    <property type="term" value="C:outer membrane-bounded periplasmic space"/>
    <property type="evidence" value="ECO:0007669"/>
    <property type="project" value="TreeGrafter"/>
</dbReference>
<dbReference type="EC" id="3.1.3.5" evidence="5"/>
<evidence type="ECO:0000256" key="1">
    <source>
        <dbReference type="ARBA" id="ARBA00022729"/>
    </source>
</evidence>
<dbReference type="PRINTS" id="PR01607">
    <property type="entry name" value="APYRASEFAMLY"/>
</dbReference>